<feature type="transmembrane region" description="Helical" evidence="1">
    <location>
        <begin position="139"/>
        <end position="161"/>
    </location>
</feature>
<keyword evidence="1" id="KW-0812">Transmembrane</keyword>
<feature type="transmembrane region" description="Helical" evidence="1">
    <location>
        <begin position="64"/>
        <end position="83"/>
    </location>
</feature>
<dbReference type="AlphaFoldDB" id="A0A146JZA4"/>
<keyword evidence="1" id="KW-0472">Membrane</keyword>
<protein>
    <submittedName>
        <fullName evidence="2">Uncharacterized protein</fullName>
    </submittedName>
</protein>
<accession>A0A146JZA4</accession>
<evidence type="ECO:0000256" key="1">
    <source>
        <dbReference type="SAM" id="Phobius"/>
    </source>
</evidence>
<proteinExistence type="predicted"/>
<feature type="transmembrane region" description="Helical" evidence="1">
    <location>
        <begin position="28"/>
        <end position="52"/>
    </location>
</feature>
<reference evidence="2" key="1">
    <citation type="submission" date="2015-07" db="EMBL/GenBank/DDBJ databases">
        <title>Adaptation to a free-living lifestyle via gene acquisitions in the diplomonad Trepomonas sp. PC1.</title>
        <authorList>
            <person name="Xu F."/>
            <person name="Jerlstrom-Hultqvist J."/>
            <person name="Kolisko M."/>
            <person name="Simpson A.G.B."/>
            <person name="Roger A.J."/>
            <person name="Svard S.G."/>
            <person name="Andersson J.O."/>
        </authorList>
    </citation>
    <scope>NUCLEOTIDE SEQUENCE</scope>
    <source>
        <strain evidence="2">PC1</strain>
    </source>
</reference>
<feature type="transmembrane region" description="Helical" evidence="1">
    <location>
        <begin position="205"/>
        <end position="232"/>
    </location>
</feature>
<gene>
    <name evidence="2" type="ORF">TPC1_31774</name>
</gene>
<organism evidence="2">
    <name type="scientific">Trepomonas sp. PC1</name>
    <dbReference type="NCBI Taxonomy" id="1076344"/>
    <lineage>
        <taxon>Eukaryota</taxon>
        <taxon>Metamonada</taxon>
        <taxon>Diplomonadida</taxon>
        <taxon>Hexamitidae</taxon>
        <taxon>Hexamitinae</taxon>
        <taxon>Trepomonas</taxon>
    </lineage>
</organism>
<keyword evidence="1" id="KW-1133">Transmembrane helix</keyword>
<feature type="non-terminal residue" evidence="2">
    <location>
        <position position="1"/>
    </location>
</feature>
<feature type="transmembrane region" description="Helical" evidence="1">
    <location>
        <begin position="247"/>
        <end position="269"/>
    </location>
</feature>
<name>A0A146JZA4_9EUKA</name>
<feature type="transmembrane region" description="Helical" evidence="1">
    <location>
        <begin position="173"/>
        <end position="193"/>
    </location>
</feature>
<sequence length="302" mass="34551">PHTMGENVECPPLFKSEYCKNKSELSDALIASGVVINIISLVLSCIMFYLTMKLKKTPWTKHRQVISVLIVGGSIFRVIYWVMRIVDFVKYSPPAQARQCINRIALTFLLLDQSLYVQTWLATVIPFNDERKVKMFKWFFNGYDIFLICVGLFAVIVTVSAKNDNLYEVNTCLMAVCSLLTSLILIALGPIAFKNMVGGVGCKLEILVFVVIATSLLSSSMIRFICMFWKYFSGGSFITPQELFDTLTYLVSDFVPIFAIQAMQFLYYFKMKDREVIEDEMNDKFDDQPEQADYTVKKEDVI</sequence>
<evidence type="ECO:0000313" key="2">
    <source>
        <dbReference type="EMBL" id="JAP88731.1"/>
    </source>
</evidence>
<dbReference type="EMBL" id="GDID01007875">
    <property type="protein sequence ID" value="JAP88731.1"/>
    <property type="molecule type" value="Transcribed_RNA"/>
</dbReference>